<comment type="caution">
    <text evidence="1">The sequence shown here is derived from an EMBL/GenBank/DDBJ whole genome shotgun (WGS) entry which is preliminary data.</text>
</comment>
<protein>
    <submittedName>
        <fullName evidence="1">Uncharacterized protein</fullName>
    </submittedName>
</protein>
<organism evidence="1 2">
    <name type="scientific">Brassica cretica</name>
    <name type="common">Mustard</name>
    <dbReference type="NCBI Taxonomy" id="69181"/>
    <lineage>
        <taxon>Eukaryota</taxon>
        <taxon>Viridiplantae</taxon>
        <taxon>Streptophyta</taxon>
        <taxon>Embryophyta</taxon>
        <taxon>Tracheophyta</taxon>
        <taxon>Spermatophyta</taxon>
        <taxon>Magnoliopsida</taxon>
        <taxon>eudicotyledons</taxon>
        <taxon>Gunneridae</taxon>
        <taxon>Pentapetalae</taxon>
        <taxon>rosids</taxon>
        <taxon>malvids</taxon>
        <taxon>Brassicales</taxon>
        <taxon>Brassicaceae</taxon>
        <taxon>Brassiceae</taxon>
        <taxon>Brassica</taxon>
    </lineage>
</organism>
<evidence type="ECO:0000313" key="2">
    <source>
        <dbReference type="Proteomes" id="UP000712600"/>
    </source>
</evidence>
<name>A0A8S9PXC8_BRACR</name>
<dbReference type="Proteomes" id="UP000712600">
    <property type="component" value="Unassembled WGS sequence"/>
</dbReference>
<sequence length="77" mass="8574">MTCLDDLLVSLPDDLLMMRQLHAGLQTPLLFMLQVIDNMLSSGCKAWFGKTEEIKMPILVGAIQNERTQTPKATQGL</sequence>
<evidence type="ECO:0000313" key="1">
    <source>
        <dbReference type="EMBL" id="KAF3525449.1"/>
    </source>
</evidence>
<dbReference type="EMBL" id="QGKX02001347">
    <property type="protein sequence ID" value="KAF3525449.1"/>
    <property type="molecule type" value="Genomic_DNA"/>
</dbReference>
<gene>
    <name evidence="1" type="ORF">F2Q69_00048545</name>
</gene>
<accession>A0A8S9PXC8</accession>
<proteinExistence type="predicted"/>
<dbReference type="AlphaFoldDB" id="A0A8S9PXC8"/>
<reference evidence="1" key="1">
    <citation type="submission" date="2019-12" db="EMBL/GenBank/DDBJ databases">
        <title>Genome sequencing and annotation of Brassica cretica.</title>
        <authorList>
            <person name="Studholme D.J."/>
            <person name="Sarris P."/>
        </authorList>
    </citation>
    <scope>NUCLEOTIDE SEQUENCE</scope>
    <source>
        <strain evidence="1">PFS-109/04</strain>
        <tissue evidence="1">Leaf</tissue>
    </source>
</reference>